<dbReference type="EMBL" id="CALOZG010000029">
    <property type="protein sequence ID" value="CAH4033332.1"/>
    <property type="molecule type" value="Genomic_DNA"/>
</dbReference>
<dbReference type="PANTHER" id="PTHR19303">
    <property type="entry name" value="TRANSPOSON"/>
    <property type="match status" value="1"/>
</dbReference>
<sequence>MPSIVSGHLCQEYFKKKLAKKEELEKFNVLLKDKRKEKKMRKQKKGTFSSVRKTLKRVCLILTIVLIQMWMVFLLTVKDYVKQNNLKTPFNDGTPGKDWFSSFKKRYNLSIKKPQAVEVARKKAADPFVIQEFYDILDGVIADLGLQDKPERIYNFDETSYCSDPQKTKVIGLRGFPSTRTTSSSGKSNMTVLMASNAAGDKGAPLIIFKGKHVWSNWISNLAYPGTLYTATSNGWIKSRAFFEYIDKSFIPMIGDTTQPTLLIYDGHSTHVQIAVIEKALQHNITNIKLPPHTSHILQPLNLAVFKPFKDAWDQEMVKWQRTHNGQKLPKADFSRIVGKVWEAFNPDIIKMDLKKVGLPI</sequence>
<accession>A0A9P0TKG9</accession>
<dbReference type="PANTHER" id="PTHR19303:SF74">
    <property type="entry name" value="POGO TRANSPOSABLE ELEMENT WITH KRAB DOMAIN"/>
    <property type="match status" value="1"/>
</dbReference>
<feature type="transmembrane region" description="Helical" evidence="1">
    <location>
        <begin position="58"/>
        <end position="77"/>
    </location>
</feature>
<comment type="caution">
    <text evidence="3">The sequence shown here is derived from an EMBL/GenBank/DDBJ whole genome shotgun (WGS) entry which is preliminary data.</text>
</comment>
<dbReference type="GO" id="GO:0003677">
    <property type="term" value="F:DNA binding"/>
    <property type="evidence" value="ECO:0007669"/>
    <property type="project" value="TreeGrafter"/>
</dbReference>
<dbReference type="Gene3D" id="3.30.420.10">
    <property type="entry name" value="Ribonuclease H-like superfamily/Ribonuclease H"/>
    <property type="match status" value="1"/>
</dbReference>
<protein>
    <recommendedName>
        <fullName evidence="2">DDE-1 domain-containing protein</fullName>
    </recommendedName>
</protein>
<feature type="domain" description="DDE-1" evidence="2">
    <location>
        <begin position="188"/>
        <end position="351"/>
    </location>
</feature>
<proteinExistence type="predicted"/>
<reference evidence="3" key="1">
    <citation type="submission" date="2022-05" db="EMBL/GenBank/DDBJ databases">
        <authorList>
            <person name="Okamura Y."/>
        </authorList>
    </citation>
    <scope>NUCLEOTIDE SEQUENCE</scope>
</reference>
<evidence type="ECO:0000313" key="3">
    <source>
        <dbReference type="EMBL" id="CAH4033332.1"/>
    </source>
</evidence>
<keyword evidence="4" id="KW-1185">Reference proteome</keyword>
<evidence type="ECO:0000256" key="1">
    <source>
        <dbReference type="SAM" id="Phobius"/>
    </source>
</evidence>
<dbReference type="GO" id="GO:0005634">
    <property type="term" value="C:nucleus"/>
    <property type="evidence" value="ECO:0007669"/>
    <property type="project" value="TreeGrafter"/>
</dbReference>
<name>A0A9P0TKG9_PIEBR</name>
<organism evidence="3 4">
    <name type="scientific">Pieris brassicae</name>
    <name type="common">White butterfly</name>
    <name type="synonym">Large white butterfly</name>
    <dbReference type="NCBI Taxonomy" id="7116"/>
    <lineage>
        <taxon>Eukaryota</taxon>
        <taxon>Metazoa</taxon>
        <taxon>Ecdysozoa</taxon>
        <taxon>Arthropoda</taxon>
        <taxon>Hexapoda</taxon>
        <taxon>Insecta</taxon>
        <taxon>Pterygota</taxon>
        <taxon>Neoptera</taxon>
        <taxon>Endopterygota</taxon>
        <taxon>Lepidoptera</taxon>
        <taxon>Glossata</taxon>
        <taxon>Ditrysia</taxon>
        <taxon>Papilionoidea</taxon>
        <taxon>Pieridae</taxon>
        <taxon>Pierinae</taxon>
        <taxon>Pieris</taxon>
    </lineage>
</organism>
<dbReference type="InterPro" id="IPR004875">
    <property type="entry name" value="DDE_SF_endonuclease_dom"/>
</dbReference>
<keyword evidence="1" id="KW-1133">Transmembrane helix</keyword>
<evidence type="ECO:0000313" key="4">
    <source>
        <dbReference type="Proteomes" id="UP001152562"/>
    </source>
</evidence>
<gene>
    <name evidence="3" type="ORF">PIBRA_LOCUS9631</name>
</gene>
<keyword evidence="1" id="KW-0812">Transmembrane</keyword>
<evidence type="ECO:0000259" key="2">
    <source>
        <dbReference type="Pfam" id="PF03184"/>
    </source>
</evidence>
<dbReference type="Pfam" id="PF03184">
    <property type="entry name" value="DDE_1"/>
    <property type="match status" value="1"/>
</dbReference>
<dbReference type="InterPro" id="IPR050863">
    <property type="entry name" value="CenT-Element_Derived"/>
</dbReference>
<keyword evidence="1" id="KW-0472">Membrane</keyword>
<dbReference type="AlphaFoldDB" id="A0A9P0TKG9"/>
<dbReference type="Proteomes" id="UP001152562">
    <property type="component" value="Unassembled WGS sequence"/>
</dbReference>
<dbReference type="InterPro" id="IPR036397">
    <property type="entry name" value="RNaseH_sf"/>
</dbReference>